<gene>
    <name evidence="1" type="ORF">E2C01_020271</name>
</gene>
<keyword evidence="2" id="KW-1185">Reference proteome</keyword>
<dbReference type="Proteomes" id="UP000324222">
    <property type="component" value="Unassembled WGS sequence"/>
</dbReference>
<comment type="caution">
    <text evidence="1">The sequence shown here is derived from an EMBL/GenBank/DDBJ whole genome shotgun (WGS) entry which is preliminary data.</text>
</comment>
<reference evidence="1 2" key="1">
    <citation type="submission" date="2019-05" db="EMBL/GenBank/DDBJ databases">
        <title>Another draft genome of Portunus trituberculatus and its Hox gene families provides insights of decapod evolution.</title>
        <authorList>
            <person name="Jeong J.-H."/>
            <person name="Song I."/>
            <person name="Kim S."/>
            <person name="Choi T."/>
            <person name="Kim D."/>
            <person name="Ryu S."/>
            <person name="Kim W."/>
        </authorList>
    </citation>
    <scope>NUCLEOTIDE SEQUENCE [LARGE SCALE GENOMIC DNA]</scope>
    <source>
        <tissue evidence="1">Muscle</tissue>
    </source>
</reference>
<sequence>MDAKQWQAAAVVRWTERRVCSSTKLTPEQVVKLEKRLMEHEDVFSRDTQDLSCTLLVQHSNTADHPLMKQPHRRVPLAKREEMRLPLDLATGRPPGKSYHRRRLSW</sequence>
<name>A0A5B7DZG6_PORTR</name>
<dbReference type="OrthoDB" id="6379928at2759"/>
<organism evidence="1 2">
    <name type="scientific">Portunus trituberculatus</name>
    <name type="common">Swimming crab</name>
    <name type="synonym">Neptunus trituberculatus</name>
    <dbReference type="NCBI Taxonomy" id="210409"/>
    <lineage>
        <taxon>Eukaryota</taxon>
        <taxon>Metazoa</taxon>
        <taxon>Ecdysozoa</taxon>
        <taxon>Arthropoda</taxon>
        <taxon>Crustacea</taxon>
        <taxon>Multicrustacea</taxon>
        <taxon>Malacostraca</taxon>
        <taxon>Eumalacostraca</taxon>
        <taxon>Eucarida</taxon>
        <taxon>Decapoda</taxon>
        <taxon>Pleocyemata</taxon>
        <taxon>Brachyura</taxon>
        <taxon>Eubrachyura</taxon>
        <taxon>Portunoidea</taxon>
        <taxon>Portunidae</taxon>
        <taxon>Portuninae</taxon>
        <taxon>Portunus</taxon>
    </lineage>
</organism>
<dbReference type="AlphaFoldDB" id="A0A5B7DZG6"/>
<evidence type="ECO:0000313" key="2">
    <source>
        <dbReference type="Proteomes" id="UP000324222"/>
    </source>
</evidence>
<protein>
    <submittedName>
        <fullName evidence="1">Uncharacterized protein</fullName>
    </submittedName>
</protein>
<evidence type="ECO:0000313" key="1">
    <source>
        <dbReference type="EMBL" id="MPC27111.1"/>
    </source>
</evidence>
<dbReference type="EMBL" id="VSRR010001693">
    <property type="protein sequence ID" value="MPC27111.1"/>
    <property type="molecule type" value="Genomic_DNA"/>
</dbReference>
<proteinExistence type="predicted"/>
<accession>A0A5B7DZG6</accession>